<evidence type="ECO:0000313" key="3">
    <source>
        <dbReference type="Proteomes" id="UP000028990"/>
    </source>
</evidence>
<feature type="compositionally biased region" description="Pro residues" evidence="1">
    <location>
        <begin position="16"/>
        <end position="26"/>
    </location>
</feature>
<evidence type="ECO:0000256" key="1">
    <source>
        <dbReference type="SAM" id="MobiDB-lite"/>
    </source>
</evidence>
<name>A0A091D7J2_FUKDA</name>
<protein>
    <submittedName>
        <fullName evidence="2">Uncharacterized protein</fullName>
    </submittedName>
</protein>
<evidence type="ECO:0000313" key="2">
    <source>
        <dbReference type="EMBL" id="KFO26190.1"/>
    </source>
</evidence>
<dbReference type="EMBL" id="KN123228">
    <property type="protein sequence ID" value="KFO26190.1"/>
    <property type="molecule type" value="Genomic_DNA"/>
</dbReference>
<sequence length="185" mass="20117">MGGGQPGVLEHIPETLRPPSPPPSPARAPGLLCSGAVPSRCPPDALQHRQTGREVQATDQFHSSGRGWGRAVCPERELPQAPLHRLHFRRCTWFQSEPHVCLTRGPVPAETHPPGVTREPLRTPGRGLLSSTAQVASACFAVVFWQRVDHRFLLRDDAVHSVPAQSQECSTRAEGSALSTDPLKK</sequence>
<accession>A0A091D7J2</accession>
<proteinExistence type="predicted"/>
<keyword evidence="3" id="KW-1185">Reference proteome</keyword>
<dbReference type="AlphaFoldDB" id="A0A091D7J2"/>
<organism evidence="2 3">
    <name type="scientific">Fukomys damarensis</name>
    <name type="common">Damaraland mole rat</name>
    <name type="synonym">Cryptomys damarensis</name>
    <dbReference type="NCBI Taxonomy" id="885580"/>
    <lineage>
        <taxon>Eukaryota</taxon>
        <taxon>Metazoa</taxon>
        <taxon>Chordata</taxon>
        <taxon>Craniata</taxon>
        <taxon>Vertebrata</taxon>
        <taxon>Euteleostomi</taxon>
        <taxon>Mammalia</taxon>
        <taxon>Eutheria</taxon>
        <taxon>Euarchontoglires</taxon>
        <taxon>Glires</taxon>
        <taxon>Rodentia</taxon>
        <taxon>Hystricomorpha</taxon>
        <taxon>Bathyergidae</taxon>
        <taxon>Fukomys</taxon>
    </lineage>
</organism>
<feature type="region of interest" description="Disordered" evidence="1">
    <location>
        <begin position="1"/>
        <end position="68"/>
    </location>
</feature>
<dbReference type="Proteomes" id="UP000028990">
    <property type="component" value="Unassembled WGS sequence"/>
</dbReference>
<feature type="region of interest" description="Disordered" evidence="1">
    <location>
        <begin position="164"/>
        <end position="185"/>
    </location>
</feature>
<reference evidence="2 3" key="1">
    <citation type="submission" date="2013-11" db="EMBL/GenBank/DDBJ databases">
        <title>The Damaraland mole rat (Fukomys damarensis) genome and evolution of African mole rats.</title>
        <authorList>
            <person name="Gladyshev V.N."/>
            <person name="Fang X."/>
        </authorList>
    </citation>
    <scope>NUCLEOTIDE SEQUENCE [LARGE SCALE GENOMIC DNA]</scope>
    <source>
        <tissue evidence="2">Liver</tissue>
    </source>
</reference>
<gene>
    <name evidence="2" type="ORF">H920_12347</name>
</gene>